<protein>
    <submittedName>
        <fullName evidence="3">FxsA family protein</fullName>
    </submittedName>
</protein>
<feature type="transmembrane region" description="Helical" evidence="2">
    <location>
        <begin position="42"/>
        <end position="60"/>
    </location>
</feature>
<evidence type="ECO:0000313" key="4">
    <source>
        <dbReference type="Proteomes" id="UP000326546"/>
    </source>
</evidence>
<name>A0A5J6V3W0_9MICO</name>
<dbReference type="OrthoDB" id="9792788at2"/>
<dbReference type="PANTHER" id="PTHR35335:SF1">
    <property type="entry name" value="UPF0716 PROTEIN FXSA"/>
    <property type="match status" value="1"/>
</dbReference>
<evidence type="ECO:0000313" key="3">
    <source>
        <dbReference type="EMBL" id="QFG68640.1"/>
    </source>
</evidence>
<dbReference type="NCBIfam" id="NF008528">
    <property type="entry name" value="PRK11463.1-2"/>
    <property type="match status" value="1"/>
</dbReference>
<evidence type="ECO:0000256" key="2">
    <source>
        <dbReference type="SAM" id="Phobius"/>
    </source>
</evidence>
<accession>A0A5J6V3W0</accession>
<sequence>MSTPGPTPRRRGGLLRWLLLALVILPFAEVAALVLVGRTIGFWWTLGALVAVAVVGVLLVRHETSRTYKALQETLNSGKMPADEVTDAILVMIGGFLLILPGFVSDAAGLLLVLPFTRPVARRMLQAFVASRAVAVVGPGAPPPAGGGARRSSGRGQVIEGEVVAEQQAPGTPEAGGPRQLDR</sequence>
<dbReference type="EMBL" id="CP044427">
    <property type="protein sequence ID" value="QFG68640.1"/>
    <property type="molecule type" value="Genomic_DNA"/>
</dbReference>
<dbReference type="Proteomes" id="UP000326546">
    <property type="component" value="Chromosome"/>
</dbReference>
<gene>
    <name evidence="3" type="ORF">FY030_07835</name>
</gene>
<dbReference type="Pfam" id="PF04186">
    <property type="entry name" value="FxsA"/>
    <property type="match status" value="1"/>
</dbReference>
<dbReference type="GO" id="GO:0016020">
    <property type="term" value="C:membrane"/>
    <property type="evidence" value="ECO:0007669"/>
    <property type="project" value="InterPro"/>
</dbReference>
<keyword evidence="4" id="KW-1185">Reference proteome</keyword>
<feature type="transmembrane region" description="Helical" evidence="2">
    <location>
        <begin position="88"/>
        <end position="114"/>
    </location>
</feature>
<proteinExistence type="predicted"/>
<organism evidence="3 4">
    <name type="scientific">Ornithinimicrobium pratense</name>
    <dbReference type="NCBI Taxonomy" id="2593973"/>
    <lineage>
        <taxon>Bacteria</taxon>
        <taxon>Bacillati</taxon>
        <taxon>Actinomycetota</taxon>
        <taxon>Actinomycetes</taxon>
        <taxon>Micrococcales</taxon>
        <taxon>Ornithinimicrobiaceae</taxon>
        <taxon>Ornithinimicrobium</taxon>
    </lineage>
</organism>
<feature type="region of interest" description="Disordered" evidence="1">
    <location>
        <begin position="163"/>
        <end position="183"/>
    </location>
</feature>
<dbReference type="KEGG" id="serw:FY030_07835"/>
<dbReference type="PANTHER" id="PTHR35335">
    <property type="entry name" value="UPF0716 PROTEIN FXSA"/>
    <property type="match status" value="1"/>
</dbReference>
<keyword evidence="2" id="KW-0472">Membrane</keyword>
<keyword evidence="2" id="KW-0812">Transmembrane</keyword>
<keyword evidence="2" id="KW-1133">Transmembrane helix</keyword>
<dbReference type="AlphaFoldDB" id="A0A5J6V3W0"/>
<evidence type="ECO:0000256" key="1">
    <source>
        <dbReference type="SAM" id="MobiDB-lite"/>
    </source>
</evidence>
<reference evidence="3 4" key="1">
    <citation type="submission" date="2019-09" db="EMBL/GenBank/DDBJ databases">
        <title>Serinicoccus pratensis sp. nov., isolated from meadow soil.</title>
        <authorList>
            <person name="Zhang W."/>
        </authorList>
    </citation>
    <scope>NUCLEOTIDE SEQUENCE [LARGE SCALE GENOMIC DNA]</scope>
    <source>
        <strain evidence="3 4">W204</strain>
    </source>
</reference>
<dbReference type="RefSeq" id="WP_158061026.1">
    <property type="nucleotide sequence ID" value="NZ_CP044427.1"/>
</dbReference>
<feature type="transmembrane region" description="Helical" evidence="2">
    <location>
        <begin position="14"/>
        <end position="35"/>
    </location>
</feature>
<dbReference type="InterPro" id="IPR007313">
    <property type="entry name" value="FxsA"/>
</dbReference>